<proteinExistence type="predicted"/>
<dbReference type="Pfam" id="PF10988">
    <property type="entry name" value="DUF2807"/>
    <property type="match status" value="1"/>
</dbReference>
<sequence>MFKQFILSVFLLAMATGIAQKKPKIKGSKTVIEVTNELTPFNAIKVADNLRLELKKARENSYTFIGDDNLLDVLKFEVIDSVLEISSFYRIVSKKKLELTVNYVNLNGITMLNGRLDMKDIVTTDYLDINLQGGAKLNLNTLANSVGISMSGASNAELNVDCDDVSVTLDQKSNLGLYMVAKAAKITMHGNADAKLQGAVTDFNIDLFGNSQLRAEALKGTNVSLNLDESPDAKIFVSENLELSSKGGSRTYLYGTPKITIVDFLNASQLIKKE</sequence>
<evidence type="ECO:0000313" key="3">
    <source>
        <dbReference type="Proteomes" id="UP000019275"/>
    </source>
</evidence>
<evidence type="ECO:0000313" key="2">
    <source>
        <dbReference type="EMBL" id="EWH15268.1"/>
    </source>
</evidence>
<dbReference type="Gene3D" id="2.160.20.120">
    <property type="match status" value="1"/>
</dbReference>
<gene>
    <name evidence="2" type="ORF">KLA_01875</name>
</gene>
<reference evidence="2 3" key="1">
    <citation type="journal article" date="2014" name="Genome Announc.">
        <title>Draft Genome Sequence of the Carrageenan-Degrading Bacterium Cellulophaga sp. Strain KL-A, Isolated from Decaying Marine Algae.</title>
        <authorList>
            <person name="Shan D."/>
            <person name="Ying J."/>
            <person name="Li X."/>
            <person name="Gao Z."/>
            <person name="Wei G."/>
            <person name="Shao Z."/>
        </authorList>
    </citation>
    <scope>NUCLEOTIDE SEQUENCE [LARGE SCALE GENOMIC DNA]</scope>
    <source>
        <strain evidence="2 3">KL-A</strain>
    </source>
</reference>
<dbReference type="EMBL" id="ARZX01000001">
    <property type="protein sequence ID" value="EWH15268.1"/>
    <property type="molecule type" value="Genomic_DNA"/>
</dbReference>
<dbReference type="InterPro" id="IPR021255">
    <property type="entry name" value="DUF2807"/>
</dbReference>
<organism evidence="2 3">
    <name type="scientific">Cellulophaga geojensis KL-A</name>
    <dbReference type="NCBI Taxonomy" id="1328323"/>
    <lineage>
        <taxon>Bacteria</taxon>
        <taxon>Pseudomonadati</taxon>
        <taxon>Bacteroidota</taxon>
        <taxon>Flavobacteriia</taxon>
        <taxon>Flavobacteriales</taxon>
        <taxon>Flavobacteriaceae</taxon>
        <taxon>Cellulophaga</taxon>
    </lineage>
</organism>
<accession>A0ABN0RTL8</accession>
<feature type="domain" description="Putative auto-transporter adhesin head GIN" evidence="1">
    <location>
        <begin position="40"/>
        <end position="175"/>
    </location>
</feature>
<name>A0ABN0RTL8_9FLAO</name>
<dbReference type="Proteomes" id="UP000019275">
    <property type="component" value="Unassembled WGS sequence"/>
</dbReference>
<comment type="caution">
    <text evidence="2">The sequence shown here is derived from an EMBL/GenBank/DDBJ whole genome shotgun (WGS) entry which is preliminary data.</text>
</comment>
<keyword evidence="3" id="KW-1185">Reference proteome</keyword>
<evidence type="ECO:0000259" key="1">
    <source>
        <dbReference type="Pfam" id="PF10988"/>
    </source>
</evidence>
<dbReference type="RefSeq" id="WP_034643187.1">
    <property type="nucleotide sequence ID" value="NZ_ARZX01000001.1"/>
</dbReference>
<protein>
    <recommendedName>
        <fullName evidence="1">Putative auto-transporter adhesin head GIN domain-containing protein</fullName>
    </recommendedName>
</protein>